<keyword evidence="7 16" id="KW-0808">Transferase</keyword>
<accession>A0A7G6UHP9</accession>
<evidence type="ECO:0000256" key="12">
    <source>
        <dbReference type="PIRSR" id="PIRSR000382-2"/>
    </source>
</evidence>
<gene>
    <name evidence="16" type="primary">metE</name>
    <name evidence="16" type="ORF">NASMSEV_083</name>
</gene>
<feature type="binding site" evidence="11">
    <location>
        <begin position="446"/>
        <end position="448"/>
    </location>
    <ligand>
        <name>L-methionine</name>
        <dbReference type="ChEBI" id="CHEBI:57844"/>
    </ligand>
</feature>
<comment type="similarity">
    <text evidence="3">Belongs to the vitamin-B12 independent methionine synthase family.</text>
</comment>
<dbReference type="GO" id="GO:0032259">
    <property type="term" value="P:methylation"/>
    <property type="evidence" value="ECO:0007669"/>
    <property type="project" value="UniProtKB-KW"/>
</dbReference>
<dbReference type="GO" id="GO:0003871">
    <property type="term" value="F:5-methyltetrahydropteroyltriglutamate-homocysteine S-methyltransferase activity"/>
    <property type="evidence" value="ECO:0007669"/>
    <property type="project" value="UniProtKB-EC"/>
</dbReference>
<name>A0A7G6UHP9_9PROT</name>
<dbReference type="EC" id="2.1.1.14" evidence="4"/>
<evidence type="ECO:0000256" key="3">
    <source>
        <dbReference type="ARBA" id="ARBA00009553"/>
    </source>
</evidence>
<dbReference type="EMBL" id="CP060019">
    <property type="protein sequence ID" value="QND78546.1"/>
    <property type="molecule type" value="Genomic_DNA"/>
</dbReference>
<feature type="binding site" evidence="11">
    <location>
        <position position="576"/>
    </location>
    <ligand>
        <name>5-methyltetrahydropteroyltri-L-glutamate</name>
        <dbReference type="ChEBI" id="CHEBI:58207"/>
    </ligand>
</feature>
<evidence type="ECO:0000256" key="5">
    <source>
        <dbReference type="ARBA" id="ARBA00022603"/>
    </source>
</evidence>
<keyword evidence="5 16" id="KW-0489">Methyltransferase</keyword>
<keyword evidence="10" id="KW-0486">Methionine biosynthesis</keyword>
<feature type="binding site" evidence="12">
    <location>
        <position position="739"/>
    </location>
    <ligand>
        <name>Zn(2+)</name>
        <dbReference type="ChEBI" id="CHEBI:29105"/>
        <label>1</label>
        <note>catalytic</note>
    </ligand>
</feature>
<evidence type="ECO:0000256" key="9">
    <source>
        <dbReference type="ARBA" id="ARBA00022833"/>
    </source>
</evidence>
<organism evidence="16 17">
    <name type="scientific">Candidatus Nasuia deltocephalincola</name>
    <dbReference type="NCBI Taxonomy" id="1160784"/>
    <lineage>
        <taxon>Bacteria</taxon>
        <taxon>Pseudomonadati</taxon>
        <taxon>Pseudomonadota</taxon>
        <taxon>Betaproteobacteria</taxon>
        <taxon>Candidatus Nasuia</taxon>
    </lineage>
</organism>
<feature type="domain" description="Cobalamin-independent methionine synthase MetE C-terminal/archaeal" evidence="14">
    <location>
        <begin position="441"/>
        <end position="759"/>
    </location>
</feature>
<dbReference type="Pfam" id="PF01717">
    <property type="entry name" value="Meth_synt_2"/>
    <property type="match status" value="1"/>
</dbReference>
<feature type="binding site" evidence="12">
    <location>
        <position position="658"/>
    </location>
    <ligand>
        <name>Zn(2+)</name>
        <dbReference type="ChEBI" id="CHEBI:29105"/>
        <label>2</label>
    </ligand>
</feature>
<feature type="domain" description="Cobalamin-independent methionine synthase MetE N-terminal" evidence="15">
    <location>
        <begin position="16"/>
        <end position="327"/>
    </location>
</feature>
<evidence type="ECO:0000256" key="11">
    <source>
        <dbReference type="PIRSR" id="PIRSR000382-1"/>
    </source>
</evidence>
<evidence type="ECO:0000256" key="1">
    <source>
        <dbReference type="ARBA" id="ARBA00002777"/>
    </source>
</evidence>
<evidence type="ECO:0000313" key="17">
    <source>
        <dbReference type="Proteomes" id="UP000515745"/>
    </source>
</evidence>
<comment type="cofactor">
    <cofactor evidence="12">
        <name>Zn(2+)</name>
        <dbReference type="ChEBI" id="CHEBI:29105"/>
    </cofactor>
    <text evidence="12">Binds 2 Zn(2+) ions per subunit.</text>
</comment>
<dbReference type="Gene3D" id="3.20.20.210">
    <property type="match status" value="2"/>
</dbReference>
<dbReference type="Proteomes" id="UP000515745">
    <property type="component" value="Chromosome"/>
</dbReference>
<feature type="binding site" evidence="12">
    <location>
        <position position="680"/>
    </location>
    <ligand>
        <name>Zn(2+)</name>
        <dbReference type="ChEBI" id="CHEBI:29105"/>
        <label>1</label>
        <note>catalytic</note>
    </ligand>
</feature>
<protein>
    <recommendedName>
        <fullName evidence="4">5-methyltetrahydropteroyltriglutamate--homocysteine S-methyltransferase</fullName>
        <ecNumber evidence="4">2.1.1.14</ecNumber>
    </recommendedName>
</protein>
<sequence length="764" mass="90627">MGSNPIDYPLYFMIESHIIGLSRLGFKRDIKITLEKCFISNKNEFHKLKDYLIEIKKKILYKNWLIKILNQITYINVGDFSLYDHILDNVFHMCATPNRFGVSLSLKNYFNCARGDDVNQPMEMKKWFNTNYHYIVPEYNIKTNFQYNKNCFLKKDLSFANIFKSKIKLIIIGPITLLKLGKIKDNILKNKLFLLPKLVESILKMIINLCKFNSNIKIIQIEEPVSILNLSKIWLENIKNVYSLICSYFKNILFTTYFDEINKNLINYLKYIKFYAIHIDLLNNNQENCFIKMNLKSKYISLGLVNGRDIWKNDLEKSYYIINKFNNKKIIISTSCSLIHSPVDISLENKNIKRIKYWISFGVQKIEEINIINKLYSDLNSKSFINKKFIKNIFFIKNKKKSKLIFFKKVQDKLRKICFQDFNFRYNVNKDVHKNYFKKNFLTTNIGSFPQTKKIRKIRSDFKNNLIEKNFYEKLIKREIIYILKKQLDYGVDVLVHGEPERNDMVEYFAEIINGYSITRNGWVQSYGSRYVKPPIIYGDLFLKSYMTINWIKFSQKFIKKPLKGMLTGPLTMIKWSFIRNDQPFYITAIQIAIILNKEILKLESLGIKIIQIDEPAIREFLPIKKNKYNKYFNWSSKSFLLIYKNLKNTTQIHTHVCYSDFKNIINLIDNLNVDVISIETARSNFNIIDSLKVYKRSIGLGIYDIHTNRKMNIDKGIYIIKIILSNIKKNKIWINPDCGLKTRKWKDIDKSLINMIGASHFLN</sequence>
<dbReference type="CDD" id="cd03311">
    <property type="entry name" value="CIMS_C_terminal_like"/>
    <property type="match status" value="1"/>
</dbReference>
<evidence type="ECO:0000256" key="8">
    <source>
        <dbReference type="ARBA" id="ARBA00022723"/>
    </source>
</evidence>
<feature type="binding site" evidence="11">
    <location>
        <position position="131"/>
    </location>
    <ligand>
        <name>5-methyltetrahydropteroyltri-L-glutamate</name>
        <dbReference type="ChEBI" id="CHEBI:58207"/>
    </ligand>
</feature>
<keyword evidence="9 12" id="KW-0862">Zinc</keyword>
<keyword evidence="6" id="KW-0028">Amino-acid biosynthesis</keyword>
<comment type="pathway">
    <text evidence="2">Amino-acid biosynthesis; L-methionine biosynthesis via de novo pathway; L-methionine from L-homocysteine (MetE route): step 1/1.</text>
</comment>
<dbReference type="InterPro" id="IPR002629">
    <property type="entry name" value="Met_Synth_C/arc"/>
</dbReference>
<dbReference type="NCBIfam" id="NF003556">
    <property type="entry name" value="PRK05222.1"/>
    <property type="match status" value="1"/>
</dbReference>
<reference evidence="16 17" key="1">
    <citation type="submission" date="2020-07" db="EMBL/GenBank/DDBJ databases">
        <title>Mutational pressure drives differential genome stability in two bacterial endosymbionts of sap feeding insects.</title>
        <authorList>
            <person name="Waneka G."/>
        </authorList>
    </citation>
    <scope>NUCLEOTIDE SEQUENCE [LARGE SCALE GENOMIC DNA]</scope>
    <source>
        <strain evidence="16">NAS-MSEV</strain>
    </source>
</reference>
<evidence type="ECO:0000259" key="14">
    <source>
        <dbReference type="Pfam" id="PF01717"/>
    </source>
</evidence>
<feature type="binding site" evidence="11">
    <location>
        <position position="31"/>
    </location>
    <ligand>
        <name>5-methyltetrahydropteroyltri-L-glutamate</name>
        <dbReference type="ChEBI" id="CHEBI:58207"/>
    </ligand>
</feature>
<evidence type="ECO:0000259" key="15">
    <source>
        <dbReference type="Pfam" id="PF08267"/>
    </source>
</evidence>
<dbReference type="SUPFAM" id="SSF51726">
    <property type="entry name" value="UROD/MetE-like"/>
    <property type="match status" value="2"/>
</dbReference>
<evidence type="ECO:0000313" key="16">
    <source>
        <dbReference type="EMBL" id="QND78546.1"/>
    </source>
</evidence>
<evidence type="ECO:0000256" key="7">
    <source>
        <dbReference type="ARBA" id="ARBA00022679"/>
    </source>
</evidence>
<dbReference type="GO" id="GO:0009086">
    <property type="term" value="P:methionine biosynthetic process"/>
    <property type="evidence" value="ECO:0007669"/>
    <property type="project" value="UniProtKB-KW"/>
</dbReference>
<evidence type="ECO:0000256" key="4">
    <source>
        <dbReference type="ARBA" id="ARBA00012034"/>
    </source>
</evidence>
<dbReference type="GO" id="GO:0008270">
    <property type="term" value="F:zinc ion binding"/>
    <property type="evidence" value="ECO:0007669"/>
    <property type="project" value="InterPro"/>
</dbReference>
<dbReference type="UniPathway" id="UPA00051">
    <property type="reaction ID" value="UER00082"/>
</dbReference>
<dbReference type="PIRSF" id="PIRSF000382">
    <property type="entry name" value="MeTrfase_B12_ind"/>
    <property type="match status" value="1"/>
</dbReference>
<keyword evidence="8 12" id="KW-0479">Metal-binding</keyword>
<evidence type="ECO:0000256" key="2">
    <source>
        <dbReference type="ARBA" id="ARBA00004681"/>
    </source>
</evidence>
<proteinExistence type="inferred from homology"/>
<comment type="function">
    <text evidence="1">Catalyzes the transfer of a methyl group from 5-methyltetrahydrofolate to homocysteine resulting in methionine formation.</text>
</comment>
<feature type="binding site" evidence="12">
    <location>
        <position position="656"/>
    </location>
    <ligand>
        <name>Zn(2+)</name>
        <dbReference type="ChEBI" id="CHEBI:29105"/>
        <label>1</label>
        <note>catalytic</note>
    </ligand>
</feature>
<evidence type="ECO:0000256" key="6">
    <source>
        <dbReference type="ARBA" id="ARBA00022605"/>
    </source>
</evidence>
<feature type="binding site" evidence="11">
    <location>
        <position position="499"/>
    </location>
    <ligand>
        <name>L-methionine</name>
        <dbReference type="ChEBI" id="CHEBI:57844"/>
    </ligand>
</feature>
<feature type="binding site" evidence="11">
    <location>
        <position position="614"/>
    </location>
    <ligand>
        <name>L-methionine</name>
        <dbReference type="ChEBI" id="CHEBI:57844"/>
    </ligand>
</feature>
<dbReference type="InterPro" id="IPR013215">
    <property type="entry name" value="Cbl-indep_Met_Synth_N"/>
</dbReference>
<feature type="binding site" evidence="11">
    <location>
        <position position="614"/>
    </location>
    <ligand>
        <name>L-homocysteine</name>
        <dbReference type="ChEBI" id="CHEBI:58199"/>
    </ligand>
</feature>
<dbReference type="Pfam" id="PF08267">
    <property type="entry name" value="Meth_synt_1"/>
    <property type="match status" value="1"/>
</dbReference>
<feature type="binding site" evidence="11">
    <location>
        <begin position="446"/>
        <end position="448"/>
    </location>
    <ligand>
        <name>L-homocysteine</name>
        <dbReference type="ChEBI" id="CHEBI:58199"/>
    </ligand>
</feature>
<feature type="active site" description="Proton donor" evidence="13">
    <location>
        <position position="707"/>
    </location>
</feature>
<dbReference type="InterPro" id="IPR006276">
    <property type="entry name" value="Cobalamin-indep_Met_synthase"/>
</dbReference>
<evidence type="ECO:0000256" key="13">
    <source>
        <dbReference type="PIRSR" id="PIRSR000382-3"/>
    </source>
</evidence>
<dbReference type="AlphaFoldDB" id="A0A7G6UHP9"/>
<evidence type="ECO:0000256" key="10">
    <source>
        <dbReference type="ARBA" id="ARBA00023167"/>
    </source>
</evidence>
<dbReference type="PANTHER" id="PTHR30519">
    <property type="entry name" value="5-METHYLTETRAHYDROPTEROYLTRIGLUTAMATE--HOMOCYSTEINE METHYLTRANSFERASE"/>
    <property type="match status" value="1"/>
</dbReference>
<dbReference type="InterPro" id="IPR038071">
    <property type="entry name" value="UROD/MetE-like_sf"/>
</dbReference>